<evidence type="ECO:0000313" key="3">
    <source>
        <dbReference type="Proteomes" id="UP001633002"/>
    </source>
</evidence>
<gene>
    <name evidence="2" type="ORF">R1sor_011638</name>
</gene>
<dbReference type="Proteomes" id="UP001633002">
    <property type="component" value="Unassembled WGS sequence"/>
</dbReference>
<dbReference type="AlphaFoldDB" id="A0ABD3I1G2"/>
<proteinExistence type="predicted"/>
<protein>
    <submittedName>
        <fullName evidence="2">Uncharacterized protein</fullName>
    </submittedName>
</protein>
<name>A0ABD3I1G2_9MARC</name>
<sequence length="213" mass="23210">MMAREFTKLVMTAKVAKKRLCVGNQEMHFYSTANTSLPGRKRDNTRRESIITRSIEIPGVEKRRCSKVPASAKKDNMGEPAGVDATQIAIDPAEAAGLLEQLQENNLLIENLLGKTAQQHLSGNIPWSTTQQSTRLNPPNWEGHPWSNISPTIPTQSHGNMKGIDLNVATLDGRGQVKDLATPEGGTNGADSEEDSDMEAVEAMNSRSKVVYG</sequence>
<comment type="caution">
    <text evidence="2">The sequence shown here is derived from an EMBL/GenBank/DDBJ whole genome shotgun (WGS) entry which is preliminary data.</text>
</comment>
<evidence type="ECO:0000256" key="1">
    <source>
        <dbReference type="SAM" id="MobiDB-lite"/>
    </source>
</evidence>
<feature type="compositionally biased region" description="Acidic residues" evidence="1">
    <location>
        <begin position="191"/>
        <end position="200"/>
    </location>
</feature>
<evidence type="ECO:0000313" key="2">
    <source>
        <dbReference type="EMBL" id="KAL3697562.1"/>
    </source>
</evidence>
<feature type="region of interest" description="Disordered" evidence="1">
    <location>
        <begin position="177"/>
        <end position="213"/>
    </location>
</feature>
<keyword evidence="3" id="KW-1185">Reference proteome</keyword>
<reference evidence="2 3" key="1">
    <citation type="submission" date="2024-09" db="EMBL/GenBank/DDBJ databases">
        <title>Chromosome-scale assembly of Riccia sorocarpa.</title>
        <authorList>
            <person name="Paukszto L."/>
        </authorList>
    </citation>
    <scope>NUCLEOTIDE SEQUENCE [LARGE SCALE GENOMIC DNA]</scope>
    <source>
        <strain evidence="2">LP-2024</strain>
        <tissue evidence="2">Aerial parts of the thallus</tissue>
    </source>
</reference>
<dbReference type="EMBL" id="JBJQOH010000002">
    <property type="protein sequence ID" value="KAL3697562.1"/>
    <property type="molecule type" value="Genomic_DNA"/>
</dbReference>
<organism evidence="2 3">
    <name type="scientific">Riccia sorocarpa</name>
    <dbReference type="NCBI Taxonomy" id="122646"/>
    <lineage>
        <taxon>Eukaryota</taxon>
        <taxon>Viridiplantae</taxon>
        <taxon>Streptophyta</taxon>
        <taxon>Embryophyta</taxon>
        <taxon>Marchantiophyta</taxon>
        <taxon>Marchantiopsida</taxon>
        <taxon>Marchantiidae</taxon>
        <taxon>Marchantiales</taxon>
        <taxon>Ricciaceae</taxon>
        <taxon>Riccia</taxon>
    </lineage>
</organism>
<accession>A0ABD3I1G2</accession>